<evidence type="ECO:0000313" key="3">
    <source>
        <dbReference type="Proteomes" id="UP000663866"/>
    </source>
</evidence>
<feature type="non-terminal residue" evidence="2">
    <location>
        <position position="62"/>
    </location>
</feature>
<reference evidence="2" key="1">
    <citation type="submission" date="2021-02" db="EMBL/GenBank/DDBJ databases">
        <authorList>
            <person name="Nowell W R."/>
        </authorList>
    </citation>
    <scope>NUCLEOTIDE SEQUENCE</scope>
</reference>
<evidence type="ECO:0000313" key="2">
    <source>
        <dbReference type="EMBL" id="CAF4690544.1"/>
    </source>
</evidence>
<protein>
    <submittedName>
        <fullName evidence="2">Uncharacterized protein</fullName>
    </submittedName>
</protein>
<comment type="caution">
    <text evidence="2">The sequence shown here is derived from an EMBL/GenBank/DDBJ whole genome shotgun (WGS) entry which is preliminary data.</text>
</comment>
<dbReference type="Proteomes" id="UP000663866">
    <property type="component" value="Unassembled WGS sequence"/>
</dbReference>
<sequence>SANNTEQQEQVDNQEENVSDNAQTNHVPQNEPVINLLELLDEPIQTNGSLHPHEQQPTLSST</sequence>
<proteinExistence type="predicted"/>
<keyword evidence="3" id="KW-1185">Reference proteome</keyword>
<dbReference type="EMBL" id="CAJOBG010097851">
    <property type="protein sequence ID" value="CAF4690544.1"/>
    <property type="molecule type" value="Genomic_DNA"/>
</dbReference>
<feature type="region of interest" description="Disordered" evidence="1">
    <location>
        <begin position="1"/>
        <end position="62"/>
    </location>
</feature>
<feature type="compositionally biased region" description="Polar residues" evidence="1">
    <location>
        <begin position="19"/>
        <end position="28"/>
    </location>
</feature>
<name>A0A821HUW7_9BILA</name>
<feature type="non-terminal residue" evidence="2">
    <location>
        <position position="1"/>
    </location>
</feature>
<feature type="compositionally biased region" description="Low complexity" evidence="1">
    <location>
        <begin position="1"/>
        <end position="11"/>
    </location>
</feature>
<gene>
    <name evidence="2" type="ORF">OVN521_LOCUS48044</name>
</gene>
<accession>A0A821HUW7</accession>
<dbReference type="AlphaFoldDB" id="A0A821HUW7"/>
<evidence type="ECO:0000256" key="1">
    <source>
        <dbReference type="SAM" id="MobiDB-lite"/>
    </source>
</evidence>
<organism evidence="2 3">
    <name type="scientific">Rotaria magnacalcarata</name>
    <dbReference type="NCBI Taxonomy" id="392030"/>
    <lineage>
        <taxon>Eukaryota</taxon>
        <taxon>Metazoa</taxon>
        <taxon>Spiralia</taxon>
        <taxon>Gnathifera</taxon>
        <taxon>Rotifera</taxon>
        <taxon>Eurotatoria</taxon>
        <taxon>Bdelloidea</taxon>
        <taxon>Philodinida</taxon>
        <taxon>Philodinidae</taxon>
        <taxon>Rotaria</taxon>
    </lineage>
</organism>
<feature type="compositionally biased region" description="Polar residues" evidence="1">
    <location>
        <begin position="44"/>
        <end position="62"/>
    </location>
</feature>